<evidence type="ECO:0000313" key="1">
    <source>
        <dbReference type="EMBL" id="VEL17046.1"/>
    </source>
</evidence>
<dbReference type="EMBL" id="CAAALY010030863">
    <property type="protein sequence ID" value="VEL17046.1"/>
    <property type="molecule type" value="Genomic_DNA"/>
</dbReference>
<dbReference type="AlphaFoldDB" id="A0A3S5AI18"/>
<comment type="caution">
    <text evidence="1">The sequence shown here is derived from an EMBL/GenBank/DDBJ whole genome shotgun (WGS) entry which is preliminary data.</text>
</comment>
<evidence type="ECO:0000313" key="2">
    <source>
        <dbReference type="Proteomes" id="UP000784294"/>
    </source>
</evidence>
<keyword evidence="2" id="KW-1185">Reference proteome</keyword>
<reference evidence="1" key="1">
    <citation type="submission" date="2018-11" db="EMBL/GenBank/DDBJ databases">
        <authorList>
            <consortium name="Pathogen Informatics"/>
        </authorList>
    </citation>
    <scope>NUCLEOTIDE SEQUENCE</scope>
</reference>
<accession>A0A3S5AI18</accession>
<proteinExistence type="predicted"/>
<organism evidence="1 2">
    <name type="scientific">Protopolystoma xenopodis</name>
    <dbReference type="NCBI Taxonomy" id="117903"/>
    <lineage>
        <taxon>Eukaryota</taxon>
        <taxon>Metazoa</taxon>
        <taxon>Spiralia</taxon>
        <taxon>Lophotrochozoa</taxon>
        <taxon>Platyhelminthes</taxon>
        <taxon>Monogenea</taxon>
        <taxon>Polyopisthocotylea</taxon>
        <taxon>Polystomatidea</taxon>
        <taxon>Polystomatidae</taxon>
        <taxon>Protopolystoma</taxon>
    </lineage>
</organism>
<dbReference type="Proteomes" id="UP000784294">
    <property type="component" value="Unassembled WGS sequence"/>
</dbReference>
<gene>
    <name evidence="1" type="ORF">PXEA_LOCUS10486</name>
</gene>
<name>A0A3S5AI18_9PLAT</name>
<sequence length="181" mass="20525">MNRRSTDFSGDLAEKWDICTDHSSFPPLVDLFVAKWMCLHPNLRNATLKRATAFEASCIFCSRLATDRGACIWSHRRPPLVILNSSRRAVRIFTESSSVRTKTLVMRIFLARPEAVRPTGEQRKYGWFMRAGAAQPIPSLPDCRKYQKDGMYSSLSKARQPGLLVAKEASLKRGQPNLPNR</sequence>
<protein>
    <submittedName>
        <fullName evidence="1">Uncharacterized protein</fullName>
    </submittedName>
</protein>